<organism evidence="1 2">
    <name type="scientific">Carboxylicivirga linearis</name>
    <dbReference type="NCBI Taxonomy" id="1628157"/>
    <lineage>
        <taxon>Bacteria</taxon>
        <taxon>Pseudomonadati</taxon>
        <taxon>Bacteroidota</taxon>
        <taxon>Bacteroidia</taxon>
        <taxon>Marinilabiliales</taxon>
        <taxon>Marinilabiliaceae</taxon>
        <taxon>Carboxylicivirga</taxon>
    </lineage>
</organism>
<name>A0ABS5K1L9_9BACT</name>
<evidence type="ECO:0000313" key="2">
    <source>
        <dbReference type="Proteomes" id="UP000708576"/>
    </source>
</evidence>
<accession>A0ABS5K1L9</accession>
<sequence>MKSLRIKQFNLAIGIIIMILIVSCEKDQLDKTFNSIELSKLITVNESTTDTLVFDYNKDGLLIKYSYTGSTLYYTNEYDEWKQLIRNNSYNGSGLYHYFTLQYNTDTITKCFPFIEEWGSGDVKVIHVYNSNSECERVNYYYKKENEDWQQSDYELYTWKNNNITEIKHYSENELDYTVTYYYDDKKNPEKLLNYMTSPITKTKNNIISSSTTYSNGTEIVSTFEYEYNDFGYPTIKTCSVNNEPIKKYEYRFN</sequence>
<comment type="caution">
    <text evidence="1">The sequence shown here is derived from an EMBL/GenBank/DDBJ whole genome shotgun (WGS) entry which is preliminary data.</text>
</comment>
<dbReference type="EMBL" id="JAGUCO010000035">
    <property type="protein sequence ID" value="MBS2101023.1"/>
    <property type="molecule type" value="Genomic_DNA"/>
</dbReference>
<proteinExistence type="predicted"/>
<dbReference type="Proteomes" id="UP000708576">
    <property type="component" value="Unassembled WGS sequence"/>
</dbReference>
<evidence type="ECO:0000313" key="1">
    <source>
        <dbReference type="EMBL" id="MBS2101023.1"/>
    </source>
</evidence>
<gene>
    <name evidence="1" type="ORF">KEM10_22250</name>
</gene>
<protein>
    <recommendedName>
        <fullName evidence="3">YD repeat-containing protein</fullName>
    </recommendedName>
</protein>
<dbReference type="PROSITE" id="PS51257">
    <property type="entry name" value="PROKAR_LIPOPROTEIN"/>
    <property type="match status" value="1"/>
</dbReference>
<dbReference type="RefSeq" id="WP_212220003.1">
    <property type="nucleotide sequence ID" value="NZ_JAGUCO010000035.1"/>
</dbReference>
<reference evidence="1 2" key="1">
    <citation type="journal article" date="2015" name="Int. J. Syst. Evol. Microbiol.">
        <title>Carboxylicivirga linearis sp. nov., isolated from a sea cucumber culture pond.</title>
        <authorList>
            <person name="Wang F.Q."/>
            <person name="Zhou Y.X."/>
            <person name="Lin X.Z."/>
            <person name="Chen G.J."/>
            <person name="Du Z.J."/>
        </authorList>
    </citation>
    <scope>NUCLEOTIDE SEQUENCE [LARGE SCALE GENOMIC DNA]</scope>
    <source>
        <strain evidence="1 2">FB218</strain>
    </source>
</reference>
<evidence type="ECO:0008006" key="3">
    <source>
        <dbReference type="Google" id="ProtNLM"/>
    </source>
</evidence>
<keyword evidence="2" id="KW-1185">Reference proteome</keyword>